<sequence length="196" mass="20695">MIVFLLALNFGISWLNCWVVGGIWAESRALGGFSRVLAWCGATQAAIGFSSVIGFVLGYVLFASGHMPPKVAHGAAALWYLLVIIPALGTGLIITIESWIIAFRTRSILDMGSATYNTFSMAYNVYQAADGGIFDALGDVGDLFDDNDAWPIMLAVVLVAVALAGGIWLTYVLIGKYAGRLPLPARGASAPIVAGH</sequence>
<evidence type="ECO:0000313" key="2">
    <source>
        <dbReference type="EMBL" id="RKP44750.1"/>
    </source>
</evidence>
<dbReference type="RefSeq" id="WP_121091297.1">
    <property type="nucleotide sequence ID" value="NZ_RBZU01000019.1"/>
</dbReference>
<feature type="transmembrane region" description="Helical" evidence="1">
    <location>
        <begin position="77"/>
        <end position="96"/>
    </location>
</feature>
<keyword evidence="1" id="KW-1133">Transmembrane helix</keyword>
<dbReference type="EMBL" id="RBZU01000019">
    <property type="protein sequence ID" value="RKP44750.1"/>
    <property type="molecule type" value="Genomic_DNA"/>
</dbReference>
<dbReference type="Proteomes" id="UP000270342">
    <property type="component" value="Unassembled WGS sequence"/>
</dbReference>
<evidence type="ECO:0000313" key="3">
    <source>
        <dbReference type="Proteomes" id="UP000270342"/>
    </source>
</evidence>
<keyword evidence="1" id="KW-0472">Membrane</keyword>
<comment type="caution">
    <text evidence="2">The sequence shown here is derived from an EMBL/GenBank/DDBJ whole genome shotgun (WGS) entry which is preliminary data.</text>
</comment>
<feature type="transmembrane region" description="Helical" evidence="1">
    <location>
        <begin position="149"/>
        <end position="174"/>
    </location>
</feature>
<dbReference type="OrthoDB" id="1665272at2"/>
<feature type="transmembrane region" description="Helical" evidence="1">
    <location>
        <begin position="6"/>
        <end position="24"/>
    </location>
</feature>
<feature type="transmembrane region" description="Helical" evidence="1">
    <location>
        <begin position="36"/>
        <end position="62"/>
    </location>
</feature>
<dbReference type="AlphaFoldDB" id="A0A494X327"/>
<gene>
    <name evidence="2" type="ORF">D7S86_27400</name>
</gene>
<evidence type="ECO:0000256" key="1">
    <source>
        <dbReference type="SAM" id="Phobius"/>
    </source>
</evidence>
<organism evidence="2 3">
    <name type="scientific">Pararobbsia silviterrae</name>
    <dbReference type="NCBI Taxonomy" id="1792498"/>
    <lineage>
        <taxon>Bacteria</taxon>
        <taxon>Pseudomonadati</taxon>
        <taxon>Pseudomonadota</taxon>
        <taxon>Betaproteobacteria</taxon>
        <taxon>Burkholderiales</taxon>
        <taxon>Burkholderiaceae</taxon>
        <taxon>Pararobbsia</taxon>
    </lineage>
</organism>
<keyword evidence="1" id="KW-0812">Transmembrane</keyword>
<proteinExistence type="predicted"/>
<name>A0A494X327_9BURK</name>
<reference evidence="2 3" key="1">
    <citation type="submission" date="2018-10" db="EMBL/GenBank/DDBJ databases">
        <title>Robbsia sp. DHC34, isolated from soil.</title>
        <authorList>
            <person name="Gao Z.-H."/>
            <person name="Qiu L.-H."/>
        </authorList>
    </citation>
    <scope>NUCLEOTIDE SEQUENCE [LARGE SCALE GENOMIC DNA]</scope>
    <source>
        <strain evidence="2 3">DHC34</strain>
    </source>
</reference>
<protein>
    <submittedName>
        <fullName evidence="2">Uncharacterized protein</fullName>
    </submittedName>
</protein>
<accession>A0A494X327</accession>
<keyword evidence="3" id="KW-1185">Reference proteome</keyword>